<reference evidence="3" key="2">
    <citation type="journal article" date="2021" name="PeerJ">
        <title>Extensive microbial diversity within the chicken gut microbiome revealed by metagenomics and culture.</title>
        <authorList>
            <person name="Gilroy R."/>
            <person name="Ravi A."/>
            <person name="Getino M."/>
            <person name="Pursley I."/>
            <person name="Horton D.L."/>
            <person name="Alikhan N.F."/>
            <person name="Baker D."/>
            <person name="Gharbi K."/>
            <person name="Hall N."/>
            <person name="Watson M."/>
            <person name="Adriaenssens E.M."/>
            <person name="Foster-Nyarko E."/>
            <person name="Jarju S."/>
            <person name="Secka A."/>
            <person name="Antonio M."/>
            <person name="Oren A."/>
            <person name="Chaudhuri R.R."/>
            <person name="La Ragione R."/>
            <person name="Hildebrand F."/>
            <person name="Pallen M.J."/>
        </authorList>
    </citation>
    <scope>NUCLEOTIDE SEQUENCE</scope>
    <source>
        <strain evidence="3">ChiHile30-977</strain>
    </source>
</reference>
<keyword evidence="2" id="KW-0472">Membrane</keyword>
<keyword evidence="2" id="KW-1133">Transmembrane helix</keyword>
<keyword evidence="2" id="KW-0812">Transmembrane</keyword>
<feature type="region of interest" description="Disordered" evidence="1">
    <location>
        <begin position="1"/>
        <end position="28"/>
    </location>
</feature>
<comment type="caution">
    <text evidence="3">The sequence shown here is derived from an EMBL/GenBank/DDBJ whole genome shotgun (WGS) entry which is preliminary data.</text>
</comment>
<dbReference type="AlphaFoldDB" id="A0A9D0YXW3"/>
<sequence length="392" mass="42868">MQRNRSISRKNPYVKSGIPGHRAPGGRRMGGARRAIRLLLLLAGALAMLTLLVYGIVSLLGGGPSLVRINALPSYNIQAFGENVLYYDGTTLTCVEPNGQIKWRFTLGAGADYSTDGEHVVAWVGNQLYVLDRNGLSSFNDRMDSAVRFARIGDTYVAACLAGETETTATVRVMDHDGTLLENTAVDDLYVLDIGFFHANGPLMWVLSLDIEGTAPISNLTTYEPGKRITGAVDLNNKLVYNIYVHNNLLMLADTSNIRAYDYQCVEQTDLGNVLIYGWRVESSRQVGRSTTYALLEPMASAPSGATFSELRLVNNYTPISMRLLSPCFASGLNSRGVYAFGSNVIYHAAYGQKTFQATYLSYTLTDYICMLEGGRAVLVSGNDVFILKLPT</sequence>
<protein>
    <submittedName>
        <fullName evidence="3">Uncharacterized protein</fullName>
    </submittedName>
</protein>
<gene>
    <name evidence="3" type="ORF">IAA66_04420</name>
</gene>
<evidence type="ECO:0000256" key="2">
    <source>
        <dbReference type="SAM" id="Phobius"/>
    </source>
</evidence>
<dbReference type="SUPFAM" id="SSF50998">
    <property type="entry name" value="Quinoprotein alcohol dehydrogenase-like"/>
    <property type="match status" value="1"/>
</dbReference>
<evidence type="ECO:0000313" key="3">
    <source>
        <dbReference type="EMBL" id="HIQ62818.1"/>
    </source>
</evidence>
<dbReference type="Proteomes" id="UP000886819">
    <property type="component" value="Unassembled WGS sequence"/>
</dbReference>
<proteinExistence type="predicted"/>
<reference evidence="3" key="1">
    <citation type="submission" date="2020-10" db="EMBL/GenBank/DDBJ databases">
        <authorList>
            <person name="Gilroy R."/>
        </authorList>
    </citation>
    <scope>NUCLEOTIDE SEQUENCE</scope>
    <source>
        <strain evidence="3">ChiHile30-977</strain>
    </source>
</reference>
<evidence type="ECO:0000313" key="4">
    <source>
        <dbReference type="Proteomes" id="UP000886819"/>
    </source>
</evidence>
<evidence type="ECO:0000256" key="1">
    <source>
        <dbReference type="SAM" id="MobiDB-lite"/>
    </source>
</evidence>
<feature type="transmembrane region" description="Helical" evidence="2">
    <location>
        <begin position="38"/>
        <end position="60"/>
    </location>
</feature>
<name>A0A9D0YXW3_9FIRM</name>
<organism evidence="3 4">
    <name type="scientific">Candidatus Avichristensenella intestinipullorum</name>
    <dbReference type="NCBI Taxonomy" id="2840693"/>
    <lineage>
        <taxon>Bacteria</taxon>
        <taxon>Bacillati</taxon>
        <taxon>Bacillota</taxon>
        <taxon>Clostridia</taxon>
        <taxon>Candidatus Avichristensenella</taxon>
    </lineage>
</organism>
<dbReference type="InterPro" id="IPR011047">
    <property type="entry name" value="Quinoprotein_ADH-like_sf"/>
</dbReference>
<accession>A0A9D0YXW3</accession>
<dbReference type="EMBL" id="DVFI01000067">
    <property type="protein sequence ID" value="HIQ62818.1"/>
    <property type="molecule type" value="Genomic_DNA"/>
</dbReference>